<keyword evidence="1" id="KW-0677">Repeat</keyword>
<keyword evidence="2 3" id="KW-0040">ANK repeat</keyword>
<organism evidence="4 5">
    <name type="scientific">Phytophthora palmivora</name>
    <dbReference type="NCBI Taxonomy" id="4796"/>
    <lineage>
        <taxon>Eukaryota</taxon>
        <taxon>Sar</taxon>
        <taxon>Stramenopiles</taxon>
        <taxon>Oomycota</taxon>
        <taxon>Peronosporomycetes</taxon>
        <taxon>Peronosporales</taxon>
        <taxon>Peronosporaceae</taxon>
        <taxon>Phytophthora</taxon>
    </lineage>
</organism>
<sequence length="236" mass="26406">MDGYVDLVDALLAFPSNKKENVEEEKKLEVSALDLVISGDVDGLAKLLEDNSDFAVNARNPKTGRSLLHEACARGDMKVVKFMLQETDADLTLRTMLGRCTALHLAVSNNYRSVVFLLLSNGADASSRDRFGRSPMHYVKSLSVAKLLIQYGAKVLDYNAKRKHVVDSVTSSMESIRKDQSIPTDERDAAMEVYKALIKYLAKQAQTEYRIKLENLRQLKMQPKQKPIAVTTSIPR</sequence>
<evidence type="ECO:0000256" key="3">
    <source>
        <dbReference type="PROSITE-ProRule" id="PRU00023"/>
    </source>
</evidence>
<dbReference type="PROSITE" id="PS50088">
    <property type="entry name" value="ANK_REPEAT"/>
    <property type="match status" value="1"/>
</dbReference>
<dbReference type="OrthoDB" id="204260at2759"/>
<evidence type="ECO:0000313" key="5">
    <source>
        <dbReference type="Proteomes" id="UP000237271"/>
    </source>
</evidence>
<dbReference type="InterPro" id="IPR002110">
    <property type="entry name" value="Ankyrin_rpt"/>
</dbReference>
<dbReference type="PANTHER" id="PTHR24171">
    <property type="entry name" value="ANKYRIN REPEAT DOMAIN-CONTAINING PROTEIN 39-RELATED"/>
    <property type="match status" value="1"/>
</dbReference>
<dbReference type="Proteomes" id="UP000237271">
    <property type="component" value="Unassembled WGS sequence"/>
</dbReference>
<dbReference type="Pfam" id="PF12796">
    <property type="entry name" value="Ank_2"/>
    <property type="match status" value="1"/>
</dbReference>
<protein>
    <submittedName>
        <fullName evidence="4">Uncharacterized protein</fullName>
    </submittedName>
</protein>
<dbReference type="AlphaFoldDB" id="A0A2P4Y8C2"/>
<evidence type="ECO:0000256" key="1">
    <source>
        <dbReference type="ARBA" id="ARBA00022737"/>
    </source>
</evidence>
<dbReference type="PROSITE" id="PS50297">
    <property type="entry name" value="ANK_REP_REGION"/>
    <property type="match status" value="1"/>
</dbReference>
<evidence type="ECO:0000256" key="2">
    <source>
        <dbReference type="ARBA" id="ARBA00023043"/>
    </source>
</evidence>
<comment type="caution">
    <text evidence="4">The sequence shown here is derived from an EMBL/GenBank/DDBJ whole genome shotgun (WGS) entry which is preliminary data.</text>
</comment>
<reference evidence="4 5" key="1">
    <citation type="journal article" date="2017" name="Genome Biol. Evol.">
        <title>Phytophthora megakarya and P. palmivora, closely related causal agents of cacao black pod rot, underwent increases in genome sizes and gene numbers by different mechanisms.</title>
        <authorList>
            <person name="Ali S.S."/>
            <person name="Shao J."/>
            <person name="Lary D.J."/>
            <person name="Kronmiller B."/>
            <person name="Shen D."/>
            <person name="Strem M.D."/>
            <person name="Amoako-Attah I."/>
            <person name="Akrofi A.Y."/>
            <person name="Begoude B.A."/>
            <person name="Ten Hoopen G.M."/>
            <person name="Coulibaly K."/>
            <person name="Kebe B.I."/>
            <person name="Melnick R.L."/>
            <person name="Guiltinan M.J."/>
            <person name="Tyler B.M."/>
            <person name="Meinhardt L.W."/>
            <person name="Bailey B.A."/>
        </authorList>
    </citation>
    <scope>NUCLEOTIDE SEQUENCE [LARGE SCALE GENOMIC DNA]</scope>
    <source>
        <strain evidence="5">sbr112.9</strain>
    </source>
</reference>
<dbReference type="EMBL" id="NCKW01004939">
    <property type="protein sequence ID" value="POM74060.1"/>
    <property type="molecule type" value="Genomic_DNA"/>
</dbReference>
<evidence type="ECO:0000313" key="4">
    <source>
        <dbReference type="EMBL" id="POM74060.1"/>
    </source>
</evidence>
<dbReference type="SUPFAM" id="SSF48403">
    <property type="entry name" value="Ankyrin repeat"/>
    <property type="match status" value="1"/>
</dbReference>
<dbReference type="Gene3D" id="1.25.40.20">
    <property type="entry name" value="Ankyrin repeat-containing domain"/>
    <property type="match status" value="1"/>
</dbReference>
<feature type="repeat" description="ANK" evidence="3">
    <location>
        <begin position="98"/>
        <end position="130"/>
    </location>
</feature>
<dbReference type="SMART" id="SM00248">
    <property type="entry name" value="ANK"/>
    <property type="match status" value="3"/>
</dbReference>
<gene>
    <name evidence="4" type="ORF">PHPALM_9030</name>
</gene>
<keyword evidence="5" id="KW-1185">Reference proteome</keyword>
<proteinExistence type="predicted"/>
<accession>A0A2P4Y8C2</accession>
<name>A0A2P4Y8C2_9STRA</name>
<dbReference type="InterPro" id="IPR036770">
    <property type="entry name" value="Ankyrin_rpt-contain_sf"/>
</dbReference>